<organism evidence="2 3">
    <name type="scientific">Saccharospirillum salsuginis</name>
    <dbReference type="NCBI Taxonomy" id="418750"/>
    <lineage>
        <taxon>Bacteria</taxon>
        <taxon>Pseudomonadati</taxon>
        <taxon>Pseudomonadota</taxon>
        <taxon>Gammaproteobacteria</taxon>
        <taxon>Oceanospirillales</taxon>
        <taxon>Saccharospirillaceae</taxon>
        <taxon>Saccharospirillum</taxon>
    </lineage>
</organism>
<reference evidence="2" key="2">
    <citation type="submission" date="2020-09" db="EMBL/GenBank/DDBJ databases">
        <authorList>
            <person name="Sun Q."/>
            <person name="Kim S."/>
        </authorList>
    </citation>
    <scope>NUCLEOTIDE SEQUENCE</scope>
    <source>
        <strain evidence="2">KCTC 22169</strain>
    </source>
</reference>
<sequence length="259" mass="29055">MLLLGERSETADQLSERLRILSDKLFESLPPGERRNLEAQTDLYALQSTENLFIVRSGTMQGWQGERLCLYFEPGDVIGLNECYQLPALRVACEEGVVVEQHAADDLLRYTHETKERQAIWTSFLMTQIALFQDAFARNQRDEDQAPQTGFLNFAPGETILNEGDPAHEVFTILNGRAEVYVAENKVGEVLQDEIFGAMAVFTGEPRSATVIASEPCTVLAVPKDEFVTLIKSHPETTMTLIENMARNIQSLNARLTED</sequence>
<dbReference type="PANTHER" id="PTHR24567">
    <property type="entry name" value="CRP FAMILY TRANSCRIPTIONAL REGULATORY PROTEIN"/>
    <property type="match status" value="1"/>
</dbReference>
<evidence type="ECO:0000313" key="2">
    <source>
        <dbReference type="EMBL" id="GGX55683.1"/>
    </source>
</evidence>
<accession>A0A918KBR2</accession>
<dbReference type="RefSeq" id="WP_189608899.1">
    <property type="nucleotide sequence ID" value="NZ_BMXR01000005.1"/>
</dbReference>
<gene>
    <name evidence="2" type="primary">cbpA</name>
    <name evidence="2" type="ORF">GCM10007392_24220</name>
</gene>
<dbReference type="GO" id="GO:0003700">
    <property type="term" value="F:DNA-binding transcription factor activity"/>
    <property type="evidence" value="ECO:0007669"/>
    <property type="project" value="TreeGrafter"/>
</dbReference>
<dbReference type="Gene3D" id="2.60.120.10">
    <property type="entry name" value="Jelly Rolls"/>
    <property type="match status" value="1"/>
</dbReference>
<dbReference type="CDD" id="cd00038">
    <property type="entry name" value="CAP_ED"/>
    <property type="match status" value="1"/>
</dbReference>
<reference evidence="2" key="1">
    <citation type="journal article" date="2014" name="Int. J. Syst. Evol. Microbiol.">
        <title>Complete genome sequence of Corynebacterium casei LMG S-19264T (=DSM 44701T), isolated from a smear-ripened cheese.</title>
        <authorList>
            <consortium name="US DOE Joint Genome Institute (JGI-PGF)"/>
            <person name="Walter F."/>
            <person name="Albersmeier A."/>
            <person name="Kalinowski J."/>
            <person name="Ruckert C."/>
        </authorList>
    </citation>
    <scope>NUCLEOTIDE SEQUENCE</scope>
    <source>
        <strain evidence="2">KCTC 22169</strain>
    </source>
</reference>
<proteinExistence type="predicted"/>
<comment type="caution">
    <text evidence="2">The sequence shown here is derived from an EMBL/GenBank/DDBJ whole genome shotgun (WGS) entry which is preliminary data.</text>
</comment>
<dbReference type="GO" id="GO:0005829">
    <property type="term" value="C:cytosol"/>
    <property type="evidence" value="ECO:0007669"/>
    <property type="project" value="TreeGrafter"/>
</dbReference>
<dbReference type="PROSITE" id="PS50042">
    <property type="entry name" value="CNMP_BINDING_3"/>
    <property type="match status" value="1"/>
</dbReference>
<dbReference type="Pfam" id="PF00027">
    <property type="entry name" value="cNMP_binding"/>
    <property type="match status" value="1"/>
</dbReference>
<dbReference type="InterPro" id="IPR050397">
    <property type="entry name" value="Env_Response_Regulators"/>
</dbReference>
<dbReference type="PANTHER" id="PTHR24567:SF74">
    <property type="entry name" value="HTH-TYPE TRANSCRIPTIONAL REGULATOR ARCR"/>
    <property type="match status" value="1"/>
</dbReference>
<dbReference type="SMART" id="SM00100">
    <property type="entry name" value="cNMP"/>
    <property type="match status" value="1"/>
</dbReference>
<dbReference type="InterPro" id="IPR000595">
    <property type="entry name" value="cNMP-bd_dom"/>
</dbReference>
<dbReference type="EMBL" id="BMXR01000005">
    <property type="protein sequence ID" value="GGX55683.1"/>
    <property type="molecule type" value="Genomic_DNA"/>
</dbReference>
<dbReference type="Proteomes" id="UP000626148">
    <property type="component" value="Unassembled WGS sequence"/>
</dbReference>
<keyword evidence="3" id="KW-1185">Reference proteome</keyword>
<feature type="domain" description="Cyclic nucleotide-binding" evidence="1">
    <location>
        <begin position="154"/>
        <end position="248"/>
    </location>
</feature>
<evidence type="ECO:0000313" key="3">
    <source>
        <dbReference type="Proteomes" id="UP000626148"/>
    </source>
</evidence>
<evidence type="ECO:0000259" key="1">
    <source>
        <dbReference type="PROSITE" id="PS50042"/>
    </source>
</evidence>
<protein>
    <submittedName>
        <fullName evidence="2">cAMP-binding protein A</fullName>
    </submittedName>
</protein>
<dbReference type="AlphaFoldDB" id="A0A918KBR2"/>
<dbReference type="InterPro" id="IPR014710">
    <property type="entry name" value="RmlC-like_jellyroll"/>
</dbReference>
<dbReference type="InterPro" id="IPR018490">
    <property type="entry name" value="cNMP-bd_dom_sf"/>
</dbReference>
<dbReference type="PRINTS" id="PR00103">
    <property type="entry name" value="CAMPKINASE"/>
</dbReference>
<name>A0A918KBR2_9GAMM</name>
<dbReference type="SUPFAM" id="SSF51206">
    <property type="entry name" value="cAMP-binding domain-like"/>
    <property type="match status" value="1"/>
</dbReference>